<proteinExistence type="predicted"/>
<name>M3FW87_9ACTN</name>
<evidence type="ECO:0000313" key="1">
    <source>
        <dbReference type="EMBL" id="EMF57250.1"/>
    </source>
</evidence>
<reference evidence="2" key="1">
    <citation type="journal article" date="2013" name="Genome Announc.">
        <title>Draft Genome Sequence of Streptomyces bottropensis ATCC 25435, a Bottromycin-Producing Actinomycete.</title>
        <authorList>
            <person name="Zhang H."/>
            <person name="Zhou W."/>
            <person name="Zhuang Y."/>
            <person name="Liang X."/>
            <person name="Liu T."/>
        </authorList>
    </citation>
    <scope>NUCLEOTIDE SEQUENCE [LARGE SCALE GENOMIC DNA]</scope>
    <source>
        <strain evidence="2">ATCC 25435</strain>
    </source>
</reference>
<dbReference type="AlphaFoldDB" id="M3FW87"/>
<gene>
    <name evidence="1" type="ORF">SBD_1412</name>
</gene>
<accession>M3FW87</accession>
<protein>
    <submittedName>
        <fullName evidence="1">Transposase IS3/IS911 family protein</fullName>
    </submittedName>
</protein>
<sequence>MLRHWVKKADAENEEKVRDMAPEALNLRRLERENAELRRVNRILKAAAILFAAEIETERAS</sequence>
<dbReference type="SUPFAM" id="SSF46689">
    <property type="entry name" value="Homeodomain-like"/>
    <property type="match status" value="1"/>
</dbReference>
<dbReference type="EMBL" id="KB405057">
    <property type="protein sequence ID" value="EMF57250.1"/>
    <property type="molecule type" value="Genomic_DNA"/>
</dbReference>
<dbReference type="InterPro" id="IPR009057">
    <property type="entry name" value="Homeodomain-like_sf"/>
</dbReference>
<dbReference type="Proteomes" id="UP000030760">
    <property type="component" value="Unassembled WGS sequence"/>
</dbReference>
<evidence type="ECO:0000313" key="2">
    <source>
        <dbReference type="Proteomes" id="UP000030760"/>
    </source>
</evidence>
<organism evidence="1 2">
    <name type="scientific">Streptomyces bottropensis ATCC 25435</name>
    <dbReference type="NCBI Taxonomy" id="1054862"/>
    <lineage>
        <taxon>Bacteria</taxon>
        <taxon>Bacillati</taxon>
        <taxon>Actinomycetota</taxon>
        <taxon>Actinomycetes</taxon>
        <taxon>Kitasatosporales</taxon>
        <taxon>Streptomycetaceae</taxon>
        <taxon>Streptomyces</taxon>
    </lineage>
</organism>